<gene>
    <name evidence="3" type="ORF">S06H3_62729</name>
</gene>
<proteinExistence type="predicted"/>
<dbReference type="SUPFAM" id="SSF54826">
    <property type="entry name" value="Enolase N-terminal domain-like"/>
    <property type="match status" value="1"/>
</dbReference>
<sequence length="118" mass="13521">MTGVAENVIHHKSILEGQINFLRNTLLGEDPFNIERIWRKMLNATSFQYAAAMISGIDIALWDIKAKKLGVPVYQLLGGLYRNKVRVYPHLRGTWNSYPDKKVDDLFSEPWGAVKYTP</sequence>
<feature type="domain" description="Mandelate racemase/muconate lactonizing enzyme N-terminal" evidence="2">
    <location>
        <begin position="20"/>
        <end position="78"/>
    </location>
</feature>
<dbReference type="InterPro" id="IPR034593">
    <property type="entry name" value="DgoD-like"/>
</dbReference>
<dbReference type="Gene3D" id="3.20.20.120">
    <property type="entry name" value="Enolase-like C-terminal domain"/>
    <property type="match status" value="1"/>
</dbReference>
<dbReference type="PANTHER" id="PTHR48080:SF2">
    <property type="entry name" value="D-GALACTONATE DEHYDRATASE"/>
    <property type="match status" value="1"/>
</dbReference>
<dbReference type="GO" id="GO:0016829">
    <property type="term" value="F:lyase activity"/>
    <property type="evidence" value="ECO:0007669"/>
    <property type="project" value="UniProtKB-KW"/>
</dbReference>
<comment type="caution">
    <text evidence="3">The sequence shown here is derived from an EMBL/GenBank/DDBJ whole genome shotgun (WGS) entry which is preliminary data.</text>
</comment>
<name>X1R580_9ZZZZ</name>
<evidence type="ECO:0000313" key="3">
    <source>
        <dbReference type="EMBL" id="GAI50769.1"/>
    </source>
</evidence>
<dbReference type="EMBL" id="BARV01041439">
    <property type="protein sequence ID" value="GAI50769.1"/>
    <property type="molecule type" value="Genomic_DNA"/>
</dbReference>
<dbReference type="AlphaFoldDB" id="X1R580"/>
<dbReference type="Pfam" id="PF02746">
    <property type="entry name" value="MR_MLE_N"/>
    <property type="match status" value="1"/>
</dbReference>
<dbReference type="PANTHER" id="PTHR48080">
    <property type="entry name" value="D-GALACTONATE DEHYDRATASE-RELATED"/>
    <property type="match status" value="1"/>
</dbReference>
<evidence type="ECO:0000259" key="2">
    <source>
        <dbReference type="Pfam" id="PF02746"/>
    </source>
</evidence>
<feature type="non-terminal residue" evidence="3">
    <location>
        <position position="118"/>
    </location>
</feature>
<protein>
    <recommendedName>
        <fullName evidence="2">Mandelate racemase/muconate lactonizing enzyme N-terminal domain-containing protein</fullName>
    </recommendedName>
</protein>
<organism evidence="3">
    <name type="scientific">marine sediment metagenome</name>
    <dbReference type="NCBI Taxonomy" id="412755"/>
    <lineage>
        <taxon>unclassified sequences</taxon>
        <taxon>metagenomes</taxon>
        <taxon>ecological metagenomes</taxon>
    </lineage>
</organism>
<keyword evidence="1" id="KW-0456">Lyase</keyword>
<accession>X1R580</accession>
<dbReference type="Gene3D" id="3.30.390.10">
    <property type="entry name" value="Enolase-like, N-terminal domain"/>
    <property type="match status" value="1"/>
</dbReference>
<dbReference type="InterPro" id="IPR013341">
    <property type="entry name" value="Mandelate_racemase_N_dom"/>
</dbReference>
<reference evidence="3" key="1">
    <citation type="journal article" date="2014" name="Front. Microbiol.">
        <title>High frequency of phylogenetically diverse reductive dehalogenase-homologous genes in deep subseafloor sedimentary metagenomes.</title>
        <authorList>
            <person name="Kawai M."/>
            <person name="Futagami T."/>
            <person name="Toyoda A."/>
            <person name="Takaki Y."/>
            <person name="Nishi S."/>
            <person name="Hori S."/>
            <person name="Arai W."/>
            <person name="Tsubouchi T."/>
            <person name="Morono Y."/>
            <person name="Uchiyama I."/>
            <person name="Ito T."/>
            <person name="Fujiyama A."/>
            <person name="Inagaki F."/>
            <person name="Takami H."/>
        </authorList>
    </citation>
    <scope>NUCLEOTIDE SEQUENCE</scope>
    <source>
        <strain evidence="3">Expedition CK06-06</strain>
    </source>
</reference>
<dbReference type="InterPro" id="IPR029017">
    <property type="entry name" value="Enolase-like_N"/>
</dbReference>
<evidence type="ECO:0000256" key="1">
    <source>
        <dbReference type="ARBA" id="ARBA00023239"/>
    </source>
</evidence>
<dbReference type="InterPro" id="IPR036849">
    <property type="entry name" value="Enolase-like_C_sf"/>
</dbReference>